<dbReference type="Gene3D" id="3.30.43.10">
    <property type="entry name" value="Uridine Diphospho-n-acetylenolpyruvylglucosamine Reductase, domain 2"/>
    <property type="match status" value="1"/>
</dbReference>
<comment type="function">
    <text evidence="11">Catalyzes the oxidation of D-2-hydroxyglutarate (D-2-HG) to alpha-ketoglutarate. Also catalyzes the oxidation of other D-2-hydroxyacids, such as D-malate (D-MAL) and D-lactate (D-LAC). Exhibits high activities towards D-2-HG and D-MAL but a very weak activity towards D-LAC.</text>
</comment>
<dbReference type="FunFam" id="3.30.70.2740:FF:000002">
    <property type="entry name" value="D-2-hydroxyglutarate dehydrogenase mitochondrial"/>
    <property type="match status" value="1"/>
</dbReference>
<comment type="catalytic activity">
    <reaction evidence="12">
        <text>(R)-malate + A = oxaloacetate + AH2</text>
        <dbReference type="Rhea" id="RHEA:67460"/>
        <dbReference type="ChEBI" id="CHEBI:13193"/>
        <dbReference type="ChEBI" id="CHEBI:15588"/>
        <dbReference type="ChEBI" id="CHEBI:16452"/>
        <dbReference type="ChEBI" id="CHEBI:17499"/>
    </reaction>
    <physiologicalReaction direction="left-to-right" evidence="12">
        <dbReference type="Rhea" id="RHEA:67461"/>
    </physiologicalReaction>
</comment>
<dbReference type="Gene3D" id="3.30.465.10">
    <property type="match status" value="1"/>
</dbReference>
<dbReference type="FunFam" id="3.30.70.2190:FF:000001">
    <property type="entry name" value="D-2-hydroxyglutarate dehydrogenase mitochondrial"/>
    <property type="match status" value="1"/>
</dbReference>
<accession>A0A9N9S444</accession>
<evidence type="ECO:0000256" key="5">
    <source>
        <dbReference type="ARBA" id="ARBA00022630"/>
    </source>
</evidence>
<dbReference type="InterPro" id="IPR004113">
    <property type="entry name" value="FAD-bd_oxidored_4_C"/>
</dbReference>
<keyword evidence="5" id="KW-0285">Flavoprotein</keyword>
<reference evidence="14" key="1">
    <citation type="submission" date="2022-01" db="EMBL/GenBank/DDBJ databases">
        <authorList>
            <person name="King R."/>
        </authorList>
    </citation>
    <scope>NUCLEOTIDE SEQUENCE</scope>
</reference>
<dbReference type="EC" id="1.1.99.39" evidence="9"/>
<dbReference type="PROSITE" id="PS51387">
    <property type="entry name" value="FAD_PCMH"/>
    <property type="match status" value="1"/>
</dbReference>
<comment type="subcellular location">
    <subcellularLocation>
        <location evidence="2">Peroxisome</location>
    </subcellularLocation>
</comment>
<dbReference type="PANTHER" id="PTHR43716:SF1">
    <property type="entry name" value="D-2-HYDROXYGLUTARATE DEHYDROGENASE, MITOCHONDRIAL"/>
    <property type="match status" value="1"/>
</dbReference>
<dbReference type="InterPro" id="IPR016167">
    <property type="entry name" value="FAD-bd_PCMH_sub1"/>
</dbReference>
<dbReference type="Gene3D" id="3.30.70.2740">
    <property type="match status" value="1"/>
</dbReference>
<evidence type="ECO:0000256" key="3">
    <source>
        <dbReference type="ARBA" id="ARBA00008000"/>
    </source>
</evidence>
<keyword evidence="7" id="KW-0560">Oxidoreductase</keyword>
<dbReference type="EMBL" id="OU895879">
    <property type="protein sequence ID" value="CAG9809946.1"/>
    <property type="molecule type" value="Genomic_DNA"/>
</dbReference>
<dbReference type="SUPFAM" id="SSF56176">
    <property type="entry name" value="FAD-binding/transporter-associated domain-like"/>
    <property type="match status" value="1"/>
</dbReference>
<dbReference type="Pfam" id="PF02913">
    <property type="entry name" value="FAD-oxidase_C"/>
    <property type="match status" value="1"/>
</dbReference>
<comment type="similarity">
    <text evidence="3">Belongs to the FAD-binding oxidoreductase/transferase type 4 family.</text>
</comment>
<dbReference type="GO" id="GO:0051990">
    <property type="term" value="F:(R)-2-hydroxyglutarate dehydrogenase activity"/>
    <property type="evidence" value="ECO:0007669"/>
    <property type="project" value="UniProtKB-EC"/>
</dbReference>
<dbReference type="FunFam" id="3.30.43.10:FF:000011">
    <property type="entry name" value="D-lactate dehydrogenase (Cytochrome)"/>
    <property type="match status" value="1"/>
</dbReference>
<sequence>MLLTKQLKIINRVSARAFSAKEVPQFTKDRYPVKRGNYNALNDHDISHFESILEKHRVLTGSDTDMYNIDWIKSVRGASNVVLKPKTTEEVSEIVKYCHAQKLAVVPQGGNTGLVGGSVPVFDEVVISMSLMNKIEHIDEYSGIVRCQSGVVLEKLESAVNEKGLIVPLDLGSKGTCHIGGNVSTNAGGLRLIRYGNLHGSVLGVEAVLANGKILNLMSNFKKDNTGYHLKHLFIGSEGSLGIVTKLALHCPTAPNAVNLAFVGLESFQQVLNAFLLAKKELGEILSSVEMIDEPSLMASTTMCNLQSPIQKYPFYMIFETSGSNDEHDKEKLNNFLKNAMEKSIIVDGVATNEPSKMRNIWESRERIAESLLKMGYCFKYDISLPLSNFYDIVGAVRERVGSHAKLVSGYGHVGDSNMHLNIVCEKFSQEIYKLVEPFVFEYTSKLKGSISAEHGIGFHKPKYLHYSKSPEAIELMKQIKNLMDPENILNPYKVLPLS</sequence>
<comment type="subunit">
    <text evidence="4">Homodimer.</text>
</comment>
<evidence type="ECO:0000256" key="9">
    <source>
        <dbReference type="ARBA" id="ARBA00039003"/>
    </source>
</evidence>
<dbReference type="InterPro" id="IPR016166">
    <property type="entry name" value="FAD-bd_PCMH"/>
</dbReference>
<dbReference type="InterPro" id="IPR006094">
    <property type="entry name" value="Oxid_FAD_bind_N"/>
</dbReference>
<dbReference type="PANTHER" id="PTHR43716">
    <property type="entry name" value="D-2-HYDROXYGLUTARATE DEHYDROGENASE, MITOCHONDRIAL"/>
    <property type="match status" value="1"/>
</dbReference>
<evidence type="ECO:0000256" key="4">
    <source>
        <dbReference type="ARBA" id="ARBA00011738"/>
    </source>
</evidence>
<dbReference type="GO" id="GO:0005777">
    <property type="term" value="C:peroxisome"/>
    <property type="evidence" value="ECO:0007669"/>
    <property type="project" value="UniProtKB-SubCell"/>
</dbReference>
<evidence type="ECO:0000256" key="11">
    <source>
        <dbReference type="ARBA" id="ARBA00045410"/>
    </source>
</evidence>
<evidence type="ECO:0000256" key="10">
    <source>
        <dbReference type="ARBA" id="ARBA00039639"/>
    </source>
</evidence>
<dbReference type="InterPro" id="IPR016164">
    <property type="entry name" value="FAD-linked_Oxase-like_C"/>
</dbReference>
<dbReference type="SUPFAM" id="SSF55103">
    <property type="entry name" value="FAD-linked oxidases, C-terminal domain"/>
    <property type="match status" value="1"/>
</dbReference>
<evidence type="ECO:0000256" key="6">
    <source>
        <dbReference type="ARBA" id="ARBA00022827"/>
    </source>
</evidence>
<protein>
    <recommendedName>
        <fullName evidence="10">D-2-hydroxyglutarate dehydrogenase, mitochondrial</fullName>
        <ecNumber evidence="9">1.1.99.39</ecNumber>
    </recommendedName>
</protein>
<feature type="domain" description="FAD-binding PCMH-type" evidence="13">
    <location>
        <begin position="75"/>
        <end position="254"/>
    </location>
</feature>
<evidence type="ECO:0000256" key="12">
    <source>
        <dbReference type="ARBA" id="ARBA00049267"/>
    </source>
</evidence>
<gene>
    <name evidence="14" type="ORF">CHIRRI_LOCUS12764</name>
</gene>
<evidence type="ECO:0000256" key="1">
    <source>
        <dbReference type="ARBA" id="ARBA00001974"/>
    </source>
</evidence>
<keyword evidence="6" id="KW-0274">FAD</keyword>
<dbReference type="Gene3D" id="1.10.45.10">
    <property type="entry name" value="Vanillyl-alcohol Oxidase, Chain A, domain 4"/>
    <property type="match status" value="1"/>
</dbReference>
<comment type="cofactor">
    <cofactor evidence="1">
        <name>FAD</name>
        <dbReference type="ChEBI" id="CHEBI:57692"/>
    </cofactor>
</comment>
<dbReference type="Proteomes" id="UP001153620">
    <property type="component" value="Chromosome 3"/>
</dbReference>
<evidence type="ECO:0000313" key="14">
    <source>
        <dbReference type="EMBL" id="CAG9809946.1"/>
    </source>
</evidence>
<dbReference type="GO" id="GO:0005739">
    <property type="term" value="C:mitochondrion"/>
    <property type="evidence" value="ECO:0007669"/>
    <property type="project" value="TreeGrafter"/>
</dbReference>
<evidence type="ECO:0000259" key="13">
    <source>
        <dbReference type="PROSITE" id="PS51387"/>
    </source>
</evidence>
<dbReference type="Gene3D" id="3.30.70.2190">
    <property type="match status" value="1"/>
</dbReference>
<evidence type="ECO:0000256" key="7">
    <source>
        <dbReference type="ARBA" id="ARBA00023002"/>
    </source>
</evidence>
<organism evidence="14 15">
    <name type="scientific">Chironomus riparius</name>
    <dbReference type="NCBI Taxonomy" id="315576"/>
    <lineage>
        <taxon>Eukaryota</taxon>
        <taxon>Metazoa</taxon>
        <taxon>Ecdysozoa</taxon>
        <taxon>Arthropoda</taxon>
        <taxon>Hexapoda</taxon>
        <taxon>Insecta</taxon>
        <taxon>Pterygota</taxon>
        <taxon>Neoptera</taxon>
        <taxon>Endopterygota</taxon>
        <taxon>Diptera</taxon>
        <taxon>Nematocera</taxon>
        <taxon>Chironomoidea</taxon>
        <taxon>Chironomidae</taxon>
        <taxon>Chironominae</taxon>
        <taxon>Chironomus</taxon>
    </lineage>
</organism>
<dbReference type="GO" id="GO:0071949">
    <property type="term" value="F:FAD binding"/>
    <property type="evidence" value="ECO:0007669"/>
    <property type="project" value="InterPro"/>
</dbReference>
<dbReference type="OrthoDB" id="5332616at2759"/>
<name>A0A9N9S444_9DIPT</name>
<proteinExistence type="inferred from homology"/>
<dbReference type="InterPro" id="IPR036318">
    <property type="entry name" value="FAD-bd_PCMH-like_sf"/>
</dbReference>
<dbReference type="InterPro" id="IPR051264">
    <property type="entry name" value="FAD-oxidored/transferase_4"/>
</dbReference>
<dbReference type="Pfam" id="PF01565">
    <property type="entry name" value="FAD_binding_4"/>
    <property type="match status" value="1"/>
</dbReference>
<dbReference type="FunFam" id="1.10.45.10:FF:000001">
    <property type="entry name" value="D-lactate dehydrogenase mitochondrial"/>
    <property type="match status" value="1"/>
</dbReference>
<reference evidence="14" key="2">
    <citation type="submission" date="2022-10" db="EMBL/GenBank/DDBJ databases">
        <authorList>
            <consortium name="ENA_rothamsted_submissions"/>
            <consortium name="culmorum"/>
            <person name="King R."/>
        </authorList>
    </citation>
    <scope>NUCLEOTIDE SEQUENCE</scope>
</reference>
<dbReference type="FunFam" id="3.30.465.10:FF:000001">
    <property type="entry name" value="D-2-hydroxyglutarate dehydrogenase, mitochondrial"/>
    <property type="match status" value="1"/>
</dbReference>
<evidence type="ECO:0000256" key="8">
    <source>
        <dbReference type="ARBA" id="ARBA00023140"/>
    </source>
</evidence>
<dbReference type="AlphaFoldDB" id="A0A9N9S444"/>
<dbReference type="InterPro" id="IPR016171">
    <property type="entry name" value="Vanillyl_alc_oxidase_C-sub2"/>
</dbReference>
<evidence type="ECO:0000313" key="15">
    <source>
        <dbReference type="Proteomes" id="UP001153620"/>
    </source>
</evidence>
<evidence type="ECO:0000256" key="2">
    <source>
        <dbReference type="ARBA" id="ARBA00004275"/>
    </source>
</evidence>
<keyword evidence="8" id="KW-0576">Peroxisome</keyword>
<dbReference type="InterPro" id="IPR016169">
    <property type="entry name" value="FAD-bd_PCMH_sub2"/>
</dbReference>
<keyword evidence="15" id="KW-1185">Reference proteome</keyword>